<dbReference type="SUPFAM" id="SSF56281">
    <property type="entry name" value="Metallo-hydrolase/oxidoreductase"/>
    <property type="match status" value="1"/>
</dbReference>
<evidence type="ECO:0000313" key="1">
    <source>
        <dbReference type="EMBL" id="ARP87576.1"/>
    </source>
</evidence>
<dbReference type="Proteomes" id="UP000194139">
    <property type="component" value="Chromosome"/>
</dbReference>
<organism evidence="1 2">
    <name type="scientific">Bordetella genomosp. 9</name>
    <dbReference type="NCBI Taxonomy" id="1416803"/>
    <lineage>
        <taxon>Bacteria</taxon>
        <taxon>Pseudomonadati</taxon>
        <taxon>Pseudomonadota</taxon>
        <taxon>Betaproteobacteria</taxon>
        <taxon>Burkholderiales</taxon>
        <taxon>Alcaligenaceae</taxon>
        <taxon>Bordetella</taxon>
    </lineage>
</organism>
<dbReference type="InterPro" id="IPR052159">
    <property type="entry name" value="Competence_DNA_uptake"/>
</dbReference>
<gene>
    <name evidence="1" type="ORF">CAL13_16220</name>
</gene>
<name>A0A1W6Z2S4_9BORD</name>
<keyword evidence="2" id="KW-1185">Reference proteome</keyword>
<accession>A0A1W6Z2S4</accession>
<dbReference type="InterPro" id="IPR036866">
    <property type="entry name" value="RibonucZ/Hydroxyglut_hydro"/>
</dbReference>
<dbReference type="AlphaFoldDB" id="A0A1W6Z2S4"/>
<evidence type="ECO:0008006" key="3">
    <source>
        <dbReference type="Google" id="ProtNLM"/>
    </source>
</evidence>
<evidence type="ECO:0000313" key="2">
    <source>
        <dbReference type="Proteomes" id="UP000194139"/>
    </source>
</evidence>
<protein>
    <recommendedName>
        <fullName evidence="3">Metallo-beta-lactamase domain-containing protein</fullName>
    </recommendedName>
</protein>
<sequence length="287" mass="32711">MVGQMQLRIWDVEHGACAMVQHLIGADRGRLAMIDSGCTPDWRPSDHIRDVLRRTTVDYLFITNADQDHMSDLAGLRRAGISVDTLIRNPHPPTDALREIKQNNGTPTDDIEEFLSMHGRYTAPPPLRFNEGMRGITAACYYNSYPDFENTNDLSLAAFIKYGNFSILFPGDLEVPGWKALLERPDFRAELAGVTILVASHHGRENGYCEEVFDYCKPMAIVMSDKAIHHDTQRMTQTYRQRVIDNYPDGVYVANTEKRRHVLTTRRDGWIQFDVSDSTFAITTERN</sequence>
<dbReference type="PANTHER" id="PTHR30619:SF1">
    <property type="entry name" value="RECOMBINATION PROTEIN 2"/>
    <property type="match status" value="1"/>
</dbReference>
<proteinExistence type="predicted"/>
<dbReference type="PANTHER" id="PTHR30619">
    <property type="entry name" value="DNA INTERNALIZATION/COMPETENCE PROTEIN COMEC/REC2"/>
    <property type="match status" value="1"/>
</dbReference>
<reference evidence="1 2" key="1">
    <citation type="submission" date="2017-05" db="EMBL/GenBank/DDBJ databases">
        <title>Complete and WGS of Bordetella genogroups.</title>
        <authorList>
            <person name="Spilker T."/>
            <person name="LiPuma J."/>
        </authorList>
    </citation>
    <scope>NUCLEOTIDE SEQUENCE [LARGE SCALE GENOMIC DNA]</scope>
    <source>
        <strain evidence="1 2">AU17164</strain>
    </source>
</reference>
<dbReference type="Gene3D" id="3.60.15.10">
    <property type="entry name" value="Ribonuclease Z/Hydroxyacylglutathione hydrolase-like"/>
    <property type="match status" value="1"/>
</dbReference>
<dbReference type="EMBL" id="CP021109">
    <property type="protein sequence ID" value="ARP87576.1"/>
    <property type="molecule type" value="Genomic_DNA"/>
</dbReference>